<feature type="active site" description="Schiff-base intermediate with substrate" evidence="13">
    <location>
        <position position="165"/>
    </location>
</feature>
<dbReference type="CDD" id="cd00950">
    <property type="entry name" value="DHDPS"/>
    <property type="match status" value="1"/>
</dbReference>
<feature type="binding site" evidence="14">
    <location>
        <position position="46"/>
    </location>
    <ligand>
        <name>pyruvate</name>
        <dbReference type="ChEBI" id="CHEBI:15361"/>
    </ligand>
</feature>
<comment type="function">
    <text evidence="1">Catalyzes the condensation of (S)-aspartate-beta-semialdehyde [(S)-ASA] and pyruvate to 4-hydroxy-tetrahydrodipicolinate (HTPA).</text>
</comment>
<feature type="binding site" evidence="14">
    <location>
        <position position="210"/>
    </location>
    <ligand>
        <name>pyruvate</name>
        <dbReference type="ChEBI" id="CHEBI:15361"/>
    </ligand>
</feature>
<proteinExistence type="inferred from homology"/>
<keyword evidence="9 12" id="KW-0456">Lyase</keyword>
<dbReference type="EMBL" id="CAACVI010000023">
    <property type="protein sequence ID" value="VEN74085.1"/>
    <property type="molecule type" value="Genomic_DNA"/>
</dbReference>
<reference evidence="15" key="1">
    <citation type="submission" date="2019-01" db="EMBL/GenBank/DDBJ databases">
        <authorList>
            <consortium name="Genoscope - CEA"/>
            <person name="William W."/>
        </authorList>
    </citation>
    <scope>NUCLEOTIDE SEQUENCE</scope>
    <source>
        <strain evidence="15">CR-1</strain>
    </source>
</reference>
<evidence type="ECO:0000256" key="11">
    <source>
        <dbReference type="ARBA" id="ARBA00047836"/>
    </source>
</evidence>
<dbReference type="GO" id="GO:0009089">
    <property type="term" value="P:lysine biosynthetic process via diaminopimelate"/>
    <property type="evidence" value="ECO:0007669"/>
    <property type="project" value="UniProtKB-UniPathway"/>
</dbReference>
<dbReference type="PROSITE" id="PS00665">
    <property type="entry name" value="DHDPS_1"/>
    <property type="match status" value="1"/>
</dbReference>
<dbReference type="GO" id="GO:0019877">
    <property type="term" value="P:diaminopimelate biosynthetic process"/>
    <property type="evidence" value="ECO:0007669"/>
    <property type="project" value="UniProtKB-KW"/>
</dbReference>
<name>A0A484HMG4_9BACT</name>
<dbReference type="AlphaFoldDB" id="A0A484HMG4"/>
<evidence type="ECO:0000256" key="2">
    <source>
        <dbReference type="ARBA" id="ARBA00005120"/>
    </source>
</evidence>
<sequence length="346" mass="37506">MKPGCYTALITPFSDSGDEVDRRGIQKLVDFQTSQGIDGILAVGTTGESPVLTWDEHHAVMETIIAEAKGKCLRLAGTGSNNYKEAMAASEHAAKTGADGILMVDPYYNGPSSLEIRREYISPIARALPDVWVIPYVIPGRTGAQLFPEDLAMLNDAFENLNSVKEATCDPENMKKTRSLCGPDFVIMSGDDPMTFEMMADPEIKAGGAISVTSNIAPAACAEMVRLLNAGETEKARSLNEALSPLFSIVTVKTREKTPFGEVECRARNPLAFKTAMRILGMPCGPCRQPLGKMTRKGLETVIGALKTVQAKNPEIIMPVSEFFGVDIDARLEDLSVLEGLCYDEY</sequence>
<dbReference type="GO" id="GO:0008840">
    <property type="term" value="F:4-hydroxy-tetrahydrodipicolinate synthase activity"/>
    <property type="evidence" value="ECO:0007669"/>
    <property type="project" value="UniProtKB-EC"/>
</dbReference>
<dbReference type="InterPro" id="IPR005263">
    <property type="entry name" value="DapA"/>
</dbReference>
<evidence type="ECO:0000256" key="7">
    <source>
        <dbReference type="ARBA" id="ARBA00022915"/>
    </source>
</evidence>
<evidence type="ECO:0000256" key="13">
    <source>
        <dbReference type="PIRSR" id="PIRSR001365-1"/>
    </source>
</evidence>
<comment type="catalytic activity">
    <reaction evidence="11">
        <text>L-aspartate 4-semialdehyde + pyruvate = (2S,4S)-4-hydroxy-2,3,4,5-tetrahydrodipicolinate + H2O + H(+)</text>
        <dbReference type="Rhea" id="RHEA:34171"/>
        <dbReference type="ChEBI" id="CHEBI:15361"/>
        <dbReference type="ChEBI" id="CHEBI:15377"/>
        <dbReference type="ChEBI" id="CHEBI:15378"/>
        <dbReference type="ChEBI" id="CHEBI:67139"/>
        <dbReference type="ChEBI" id="CHEBI:537519"/>
        <dbReference type="EC" id="4.3.3.7"/>
    </reaction>
</comment>
<evidence type="ECO:0000256" key="12">
    <source>
        <dbReference type="PIRNR" id="PIRNR001365"/>
    </source>
</evidence>
<dbReference type="GO" id="GO:0005829">
    <property type="term" value="C:cytosol"/>
    <property type="evidence" value="ECO:0007669"/>
    <property type="project" value="TreeGrafter"/>
</dbReference>
<keyword evidence="5" id="KW-0963">Cytoplasm</keyword>
<dbReference type="PIRSF" id="PIRSF001365">
    <property type="entry name" value="DHDPS"/>
    <property type="match status" value="1"/>
</dbReference>
<dbReference type="PRINTS" id="PR00146">
    <property type="entry name" value="DHPICSNTHASE"/>
</dbReference>
<dbReference type="InterPro" id="IPR002220">
    <property type="entry name" value="DapA-like"/>
</dbReference>
<evidence type="ECO:0000256" key="5">
    <source>
        <dbReference type="ARBA" id="ARBA00022490"/>
    </source>
</evidence>
<keyword evidence="6" id="KW-0028">Amino-acid biosynthesis</keyword>
<protein>
    <recommendedName>
        <fullName evidence="4">4-hydroxy-tetrahydrodipicolinate synthase</fullName>
        <ecNumber evidence="4">4.3.3.7</ecNumber>
    </recommendedName>
</protein>
<evidence type="ECO:0000256" key="6">
    <source>
        <dbReference type="ARBA" id="ARBA00022605"/>
    </source>
</evidence>
<organism evidence="15">
    <name type="scientific">uncultured Desulfobacteraceae bacterium</name>
    <dbReference type="NCBI Taxonomy" id="218296"/>
    <lineage>
        <taxon>Bacteria</taxon>
        <taxon>Pseudomonadati</taxon>
        <taxon>Thermodesulfobacteriota</taxon>
        <taxon>Desulfobacteria</taxon>
        <taxon>Desulfobacterales</taxon>
        <taxon>Desulfobacteraceae</taxon>
        <taxon>environmental samples</taxon>
    </lineage>
</organism>
<evidence type="ECO:0000256" key="14">
    <source>
        <dbReference type="PIRSR" id="PIRSR001365-2"/>
    </source>
</evidence>
<evidence type="ECO:0000256" key="8">
    <source>
        <dbReference type="ARBA" id="ARBA00023154"/>
    </source>
</evidence>
<evidence type="ECO:0000256" key="9">
    <source>
        <dbReference type="ARBA" id="ARBA00023239"/>
    </source>
</evidence>
<evidence type="ECO:0000313" key="15">
    <source>
        <dbReference type="EMBL" id="VEN74085.1"/>
    </source>
</evidence>
<dbReference type="Gene3D" id="3.20.20.70">
    <property type="entry name" value="Aldolase class I"/>
    <property type="match status" value="1"/>
</dbReference>
<dbReference type="SUPFAM" id="SSF51569">
    <property type="entry name" value="Aldolase"/>
    <property type="match status" value="1"/>
</dbReference>
<dbReference type="SMART" id="SM01130">
    <property type="entry name" value="DHDPS"/>
    <property type="match status" value="1"/>
</dbReference>
<dbReference type="UniPathway" id="UPA00034">
    <property type="reaction ID" value="UER00017"/>
</dbReference>
<dbReference type="Pfam" id="PF00701">
    <property type="entry name" value="DHDPS"/>
    <property type="match status" value="1"/>
</dbReference>
<evidence type="ECO:0000256" key="1">
    <source>
        <dbReference type="ARBA" id="ARBA00003294"/>
    </source>
</evidence>
<comment type="similarity">
    <text evidence="3 12">Belongs to the DapA family.</text>
</comment>
<accession>A0A484HMG4</accession>
<dbReference type="EC" id="4.3.3.7" evidence="4"/>
<dbReference type="PANTHER" id="PTHR12128:SF66">
    <property type="entry name" value="4-HYDROXY-2-OXOGLUTARATE ALDOLASE, MITOCHONDRIAL"/>
    <property type="match status" value="1"/>
</dbReference>
<gene>
    <name evidence="15" type="primary">dapA</name>
    <name evidence="15" type="ORF">EPICR_30015</name>
</gene>
<comment type="pathway">
    <text evidence="2">Amino-acid biosynthesis; L-lysine biosynthesis via DAP pathway; (S)-tetrahydrodipicolinate from L-aspartate: step 3/4.</text>
</comment>
<evidence type="ECO:0000256" key="10">
    <source>
        <dbReference type="ARBA" id="ARBA00023270"/>
    </source>
</evidence>
<feature type="active site" description="Proton donor/acceptor" evidence="13">
    <location>
        <position position="136"/>
    </location>
</feature>
<evidence type="ECO:0000256" key="4">
    <source>
        <dbReference type="ARBA" id="ARBA00012086"/>
    </source>
</evidence>
<dbReference type="InterPro" id="IPR013785">
    <property type="entry name" value="Aldolase_TIM"/>
</dbReference>
<keyword evidence="8" id="KW-0457">Lysine biosynthesis</keyword>
<keyword evidence="10" id="KW-0704">Schiff base</keyword>
<dbReference type="PANTHER" id="PTHR12128">
    <property type="entry name" value="DIHYDRODIPICOLINATE SYNTHASE"/>
    <property type="match status" value="1"/>
</dbReference>
<evidence type="ECO:0000256" key="3">
    <source>
        <dbReference type="ARBA" id="ARBA00007592"/>
    </source>
</evidence>
<keyword evidence="7" id="KW-0220">Diaminopimelate biosynthesis</keyword>
<dbReference type="InterPro" id="IPR020624">
    <property type="entry name" value="Schiff_base-form_aldolases_CS"/>
</dbReference>